<dbReference type="EMBL" id="LCYI01000062">
    <property type="protein sequence ID" value="KLA22191.1"/>
    <property type="molecule type" value="Genomic_DNA"/>
</dbReference>
<comment type="caution">
    <text evidence="2">The sequence shown here is derived from an EMBL/GenBank/DDBJ whole genome shotgun (WGS) entry which is preliminary data.</text>
</comment>
<proteinExistence type="predicted"/>
<gene>
    <name evidence="2" type="ORF">B4077_3137</name>
</gene>
<organism evidence="2 3">
    <name type="scientific">Bacillus cereus</name>
    <dbReference type="NCBI Taxonomy" id="1396"/>
    <lineage>
        <taxon>Bacteria</taxon>
        <taxon>Bacillati</taxon>
        <taxon>Bacillota</taxon>
        <taxon>Bacilli</taxon>
        <taxon>Bacillales</taxon>
        <taxon>Bacillaceae</taxon>
        <taxon>Bacillus</taxon>
        <taxon>Bacillus cereus group</taxon>
    </lineage>
</organism>
<dbReference type="Pfam" id="PF21836">
    <property type="entry name" value="DUF6895"/>
    <property type="match status" value="1"/>
</dbReference>
<dbReference type="AlphaFoldDB" id="A0A0G8EDA5"/>
<dbReference type="Proteomes" id="UP000035214">
    <property type="component" value="Unassembled WGS sequence"/>
</dbReference>
<protein>
    <recommendedName>
        <fullName evidence="1">DUF6895 domain-containing protein</fullName>
    </recommendedName>
</protein>
<dbReference type="PATRIC" id="fig|1396.428.peg.2489"/>
<name>A0A0G8EDA5_BACCE</name>
<evidence type="ECO:0000313" key="3">
    <source>
        <dbReference type="Proteomes" id="UP000035214"/>
    </source>
</evidence>
<dbReference type="RefSeq" id="WP_046956812.1">
    <property type="nucleotide sequence ID" value="NZ_LCYI01000062.1"/>
</dbReference>
<accession>A0A0G8EDA5</accession>
<sequence length="311" mass="36400">MSKIEPLNNSLSDDFNRELRACVTRGLNWTIENLPMFVPENVANPENMKEITELALMYSFINQWNDSRLKLQTIPIEEFLLDFFDDPLIVQCARKMPNHFDHYFIAYMTLRMAGHRLGKYEKVLESIQKYNYPNCSEKTPYRTLELQYMQWKAGLMEEPPDWQSIYSSTTLSLCPNPVFLSEWEVYSITHTLFYLTDFCGLTMHLPRDENEDVIKVLESLLIYYWKKADWDITGELLINMVALGRSNTSLFKTAALEFLQAWRLDGALPGPHFSLSNEVPDPKNLFENCYHTTLIGILFCGSYIRRNIHTN</sequence>
<reference evidence="2 3" key="1">
    <citation type="submission" date="2015-04" db="EMBL/GenBank/DDBJ databases">
        <title>Draft Genome Sequences of Eight Spore-Forming Food Isolates of Bacillus cereus Genome sequencing.</title>
        <authorList>
            <person name="Krawcyk A.O."/>
            <person name="de Jong A."/>
            <person name="Eijlander R.T."/>
            <person name="Berendsen E.M."/>
            <person name="Holsappel S."/>
            <person name="Wells-Bennik M."/>
            <person name="Kuipers O.P."/>
        </authorList>
    </citation>
    <scope>NUCLEOTIDE SEQUENCE [LARGE SCALE GENOMIC DNA]</scope>
    <source>
        <strain evidence="2 3">B4077</strain>
    </source>
</reference>
<feature type="domain" description="DUF6895" evidence="1">
    <location>
        <begin position="25"/>
        <end position="300"/>
    </location>
</feature>
<evidence type="ECO:0000313" key="2">
    <source>
        <dbReference type="EMBL" id="KLA22191.1"/>
    </source>
</evidence>
<dbReference type="InterPro" id="IPR054190">
    <property type="entry name" value="DUF6895"/>
</dbReference>
<evidence type="ECO:0000259" key="1">
    <source>
        <dbReference type="Pfam" id="PF21836"/>
    </source>
</evidence>